<evidence type="ECO:0000313" key="3">
    <source>
        <dbReference type="Proteomes" id="UP000801492"/>
    </source>
</evidence>
<dbReference type="EMBL" id="VTPC01090583">
    <property type="protein sequence ID" value="KAF2882907.1"/>
    <property type="molecule type" value="Genomic_DNA"/>
</dbReference>
<organism evidence="2 3">
    <name type="scientific">Ignelater luminosus</name>
    <name type="common">Cucubano</name>
    <name type="synonym">Pyrophorus luminosus</name>
    <dbReference type="NCBI Taxonomy" id="2038154"/>
    <lineage>
        <taxon>Eukaryota</taxon>
        <taxon>Metazoa</taxon>
        <taxon>Ecdysozoa</taxon>
        <taxon>Arthropoda</taxon>
        <taxon>Hexapoda</taxon>
        <taxon>Insecta</taxon>
        <taxon>Pterygota</taxon>
        <taxon>Neoptera</taxon>
        <taxon>Endopterygota</taxon>
        <taxon>Coleoptera</taxon>
        <taxon>Polyphaga</taxon>
        <taxon>Elateriformia</taxon>
        <taxon>Elateroidea</taxon>
        <taxon>Elateridae</taxon>
        <taxon>Agrypninae</taxon>
        <taxon>Pyrophorini</taxon>
        <taxon>Ignelater</taxon>
    </lineage>
</organism>
<dbReference type="OrthoDB" id="6776761at2759"/>
<reference evidence="2" key="1">
    <citation type="submission" date="2019-08" db="EMBL/GenBank/DDBJ databases">
        <title>The genome of the North American firefly Photinus pyralis.</title>
        <authorList>
            <consortium name="Photinus pyralis genome working group"/>
            <person name="Fallon T.R."/>
            <person name="Sander Lower S.E."/>
            <person name="Weng J.-K."/>
        </authorList>
    </citation>
    <scope>NUCLEOTIDE SEQUENCE</scope>
    <source>
        <strain evidence="2">TRF0915ILg1</strain>
        <tissue evidence="2">Whole body</tissue>
    </source>
</reference>
<dbReference type="Proteomes" id="UP000801492">
    <property type="component" value="Unassembled WGS sequence"/>
</dbReference>
<name>A0A8K0CEY7_IGNLU</name>
<evidence type="ECO:0000256" key="1">
    <source>
        <dbReference type="SAM" id="MobiDB-lite"/>
    </source>
</evidence>
<sequence>MRQRHGKLSGSIRKKLEAVEMDAIRRSLRISRKNKVRNEIIKQQMGTEATISEVIENKQLNCFGHVSQIVEDRLRKQALQWQPAERPKRGRPKQIGNKRGNQRQEFN</sequence>
<dbReference type="AlphaFoldDB" id="A0A8K0CEY7"/>
<evidence type="ECO:0000313" key="2">
    <source>
        <dbReference type="EMBL" id="KAF2882907.1"/>
    </source>
</evidence>
<accession>A0A8K0CEY7</accession>
<proteinExistence type="predicted"/>
<comment type="caution">
    <text evidence="2">The sequence shown here is derived from an EMBL/GenBank/DDBJ whole genome shotgun (WGS) entry which is preliminary data.</text>
</comment>
<gene>
    <name evidence="2" type="ORF">ILUMI_23261</name>
</gene>
<feature type="region of interest" description="Disordered" evidence="1">
    <location>
        <begin position="80"/>
        <end position="107"/>
    </location>
</feature>
<keyword evidence="3" id="KW-1185">Reference proteome</keyword>
<protein>
    <submittedName>
        <fullName evidence="2">Uncharacterized protein</fullName>
    </submittedName>
</protein>